<dbReference type="Proteomes" id="UP001212602">
    <property type="component" value="Unassembled WGS sequence"/>
</dbReference>
<name>A0AAE3NCH1_9BURK</name>
<organism evidence="1 2">
    <name type="scientific">Xenophilus arseniciresistens</name>
    <dbReference type="NCBI Taxonomy" id="1283306"/>
    <lineage>
        <taxon>Bacteria</taxon>
        <taxon>Pseudomonadati</taxon>
        <taxon>Pseudomonadota</taxon>
        <taxon>Betaproteobacteria</taxon>
        <taxon>Burkholderiales</taxon>
        <taxon>Comamonadaceae</taxon>
        <taxon>Xenophilus</taxon>
    </lineage>
</organism>
<sequence>MFSLISLIVRSLRPLSGQDTDSIAAVLMQSAESRAGRNPRHAQELREAASAWLRVVR</sequence>
<evidence type="ECO:0000313" key="2">
    <source>
        <dbReference type="Proteomes" id="UP001212602"/>
    </source>
</evidence>
<reference evidence="1" key="1">
    <citation type="submission" date="2023-01" db="EMBL/GenBank/DDBJ databases">
        <title>Xenophilus mangrovi sp. nov., isolated from soil of Mangrove nature reserve.</title>
        <authorList>
            <person name="Xu S."/>
            <person name="Liu Z."/>
            <person name="Xu Y."/>
        </authorList>
    </citation>
    <scope>NUCLEOTIDE SEQUENCE</scope>
    <source>
        <strain evidence="1">YW8</strain>
    </source>
</reference>
<dbReference type="AlphaFoldDB" id="A0AAE3NCH1"/>
<accession>A0AAE3NCH1</accession>
<protein>
    <submittedName>
        <fullName evidence="1">Uncharacterized protein</fullName>
    </submittedName>
</protein>
<gene>
    <name evidence="1" type="ORF">PGB34_21950</name>
</gene>
<keyword evidence="2" id="KW-1185">Reference proteome</keyword>
<evidence type="ECO:0000313" key="1">
    <source>
        <dbReference type="EMBL" id="MDA7419043.1"/>
    </source>
</evidence>
<comment type="caution">
    <text evidence="1">The sequence shown here is derived from an EMBL/GenBank/DDBJ whole genome shotgun (WGS) entry which is preliminary data.</text>
</comment>
<proteinExistence type="predicted"/>
<dbReference type="RefSeq" id="WP_271430241.1">
    <property type="nucleotide sequence ID" value="NZ_JAQIPB010000013.1"/>
</dbReference>
<dbReference type="EMBL" id="JAQIPB010000013">
    <property type="protein sequence ID" value="MDA7419043.1"/>
    <property type="molecule type" value="Genomic_DNA"/>
</dbReference>